<accession>A0A6B2H586</accession>
<reference evidence="3 4" key="1">
    <citation type="submission" date="2020-01" db="EMBL/GenBank/DDBJ databases">
        <authorList>
            <person name="Kim M.K."/>
        </authorList>
    </citation>
    <scope>NUCLEOTIDE SEQUENCE [LARGE SCALE GENOMIC DNA]</scope>
    <source>
        <strain evidence="3 4">BT213</strain>
    </source>
</reference>
<dbReference type="Proteomes" id="UP000478546">
    <property type="component" value="Unassembled WGS sequence"/>
</dbReference>
<sequence>MKGFIRKETHPFYVLLLLFAFMMAGYFVGSFIFAILASAMFNIGIMDMPEIATNPASHPNGRNIMLMLQGVIQFMSFVVGPLFMLRVLKYKIDPYLNWKMPVAPVLVLLAGLLMIIIMPANSLVIHWNADMHFPDFMQNFEQWARAKEDELAELTKLIAVFDSFPKLLIGLLVIAVIPAIGEEIVFRGVLQKQLHRWTGNPHVAIWIAGLIFAAIHVQFFGFVPRAILGALFGYLYFWSGRISVPIVAHLFNNGFTVLLLYLQQTGKVEFDVESTEPMSWWSVALSLVLSIGVLYYLYNEFKKVPVRTDVIPETATDYQV</sequence>
<keyword evidence="1" id="KW-1133">Transmembrane helix</keyword>
<evidence type="ECO:0000256" key="1">
    <source>
        <dbReference type="SAM" id="Phobius"/>
    </source>
</evidence>
<dbReference type="RefSeq" id="WP_162347349.1">
    <property type="nucleotide sequence ID" value="NZ_JAAEAA010000023.1"/>
</dbReference>
<gene>
    <name evidence="3" type="ORF">GWO68_15300</name>
</gene>
<dbReference type="Pfam" id="PF02517">
    <property type="entry name" value="Rce1-like"/>
    <property type="match status" value="1"/>
</dbReference>
<keyword evidence="1" id="KW-0812">Transmembrane</keyword>
<feature type="transmembrane region" description="Helical" evidence="1">
    <location>
        <begin position="197"/>
        <end position="216"/>
    </location>
</feature>
<feature type="transmembrane region" description="Helical" evidence="1">
    <location>
        <begin position="12"/>
        <end position="45"/>
    </location>
</feature>
<dbReference type="GO" id="GO:0080120">
    <property type="term" value="P:CAAX-box protein maturation"/>
    <property type="evidence" value="ECO:0007669"/>
    <property type="project" value="UniProtKB-ARBA"/>
</dbReference>
<dbReference type="AlphaFoldDB" id="A0A6B2H586"/>
<keyword evidence="3" id="KW-0645">Protease</keyword>
<feature type="transmembrane region" description="Helical" evidence="1">
    <location>
        <begin position="246"/>
        <end position="263"/>
    </location>
</feature>
<keyword evidence="1" id="KW-0472">Membrane</keyword>
<feature type="transmembrane region" description="Helical" evidence="1">
    <location>
        <begin position="278"/>
        <end position="298"/>
    </location>
</feature>
<dbReference type="GO" id="GO:0008237">
    <property type="term" value="F:metallopeptidase activity"/>
    <property type="evidence" value="ECO:0007669"/>
    <property type="project" value="UniProtKB-KW"/>
</dbReference>
<keyword evidence="4" id="KW-1185">Reference proteome</keyword>
<evidence type="ECO:0000313" key="4">
    <source>
        <dbReference type="Proteomes" id="UP000478546"/>
    </source>
</evidence>
<protein>
    <submittedName>
        <fullName evidence="3">CPBP family intramembrane metalloprotease</fullName>
    </submittedName>
</protein>
<dbReference type="PANTHER" id="PTHR43592:SF15">
    <property type="entry name" value="CAAX AMINO TERMINAL PROTEASE FAMILY PROTEIN"/>
    <property type="match status" value="1"/>
</dbReference>
<name>A0A6B2H586_9BACT</name>
<feature type="transmembrane region" description="Helical" evidence="1">
    <location>
        <begin position="167"/>
        <end position="185"/>
    </location>
</feature>
<keyword evidence="3" id="KW-0482">Metalloprotease</keyword>
<dbReference type="InterPro" id="IPR003675">
    <property type="entry name" value="Rce1/LyrA-like_dom"/>
</dbReference>
<dbReference type="GO" id="GO:0006508">
    <property type="term" value="P:proteolysis"/>
    <property type="evidence" value="ECO:0007669"/>
    <property type="project" value="UniProtKB-KW"/>
</dbReference>
<feature type="transmembrane region" description="Helical" evidence="1">
    <location>
        <begin position="65"/>
        <end position="85"/>
    </location>
</feature>
<evidence type="ECO:0000259" key="2">
    <source>
        <dbReference type="Pfam" id="PF02517"/>
    </source>
</evidence>
<feature type="domain" description="CAAX prenyl protease 2/Lysostaphin resistance protein A-like" evidence="2">
    <location>
        <begin position="166"/>
        <end position="254"/>
    </location>
</feature>
<proteinExistence type="predicted"/>
<feature type="transmembrane region" description="Helical" evidence="1">
    <location>
        <begin position="105"/>
        <end position="127"/>
    </location>
</feature>
<organism evidence="3 4">
    <name type="scientific">Pontibacter fetidus</name>
    <dbReference type="NCBI Taxonomy" id="2700082"/>
    <lineage>
        <taxon>Bacteria</taxon>
        <taxon>Pseudomonadati</taxon>
        <taxon>Bacteroidota</taxon>
        <taxon>Cytophagia</taxon>
        <taxon>Cytophagales</taxon>
        <taxon>Hymenobacteraceae</taxon>
        <taxon>Pontibacter</taxon>
    </lineage>
</organism>
<dbReference type="PANTHER" id="PTHR43592">
    <property type="entry name" value="CAAX AMINO TERMINAL PROTEASE"/>
    <property type="match status" value="1"/>
</dbReference>
<keyword evidence="3" id="KW-0378">Hydrolase</keyword>
<comment type="caution">
    <text evidence="3">The sequence shown here is derived from an EMBL/GenBank/DDBJ whole genome shotgun (WGS) entry which is preliminary data.</text>
</comment>
<dbReference type="EMBL" id="JAAEAA010000023">
    <property type="protein sequence ID" value="NDK57288.1"/>
    <property type="molecule type" value="Genomic_DNA"/>
</dbReference>
<dbReference type="GO" id="GO:0004175">
    <property type="term" value="F:endopeptidase activity"/>
    <property type="evidence" value="ECO:0007669"/>
    <property type="project" value="UniProtKB-ARBA"/>
</dbReference>
<evidence type="ECO:0000313" key="3">
    <source>
        <dbReference type="EMBL" id="NDK57288.1"/>
    </source>
</evidence>